<name>A0A4C1UMA8_EUMVA</name>
<keyword evidence="5" id="KW-0175">Coiled coil</keyword>
<proteinExistence type="inferred from homology"/>
<dbReference type="SUPFAM" id="SSF74788">
    <property type="entry name" value="Cullin repeat-like"/>
    <property type="match status" value="1"/>
</dbReference>
<dbReference type="Pfam" id="PF16528">
    <property type="entry name" value="Exo84_C"/>
    <property type="match status" value="1"/>
</dbReference>
<feature type="coiled-coil region" evidence="5">
    <location>
        <begin position="110"/>
        <end position="137"/>
    </location>
</feature>
<evidence type="ECO:0000256" key="4">
    <source>
        <dbReference type="ARBA" id="ARBA00022927"/>
    </source>
</evidence>
<keyword evidence="9" id="KW-1185">Reference proteome</keyword>
<dbReference type="GO" id="GO:0000145">
    <property type="term" value="C:exocyst"/>
    <property type="evidence" value="ECO:0007669"/>
    <property type="project" value="InterPro"/>
</dbReference>
<evidence type="ECO:0000313" key="9">
    <source>
        <dbReference type="Proteomes" id="UP000299102"/>
    </source>
</evidence>
<dbReference type="SUPFAM" id="SSF50729">
    <property type="entry name" value="PH domain-like"/>
    <property type="match status" value="1"/>
</dbReference>
<dbReference type="Proteomes" id="UP000299102">
    <property type="component" value="Unassembled WGS sequence"/>
</dbReference>
<evidence type="ECO:0000313" key="8">
    <source>
        <dbReference type="EMBL" id="GBP27004.1"/>
    </source>
</evidence>
<dbReference type="STRING" id="151549.A0A4C1UMA8"/>
<dbReference type="Gene3D" id="1.20.58.1210">
    <property type="entry name" value="Exo84p, N-terminal helical domain"/>
    <property type="match status" value="1"/>
</dbReference>
<dbReference type="InterPro" id="IPR011993">
    <property type="entry name" value="PH-like_dom_sf"/>
</dbReference>
<dbReference type="Pfam" id="PF08700">
    <property type="entry name" value="VPS51_Exo84_N"/>
    <property type="match status" value="1"/>
</dbReference>
<feature type="region of interest" description="Disordered" evidence="6">
    <location>
        <begin position="258"/>
        <end position="280"/>
    </location>
</feature>
<feature type="domain" description="Exocyst component Exo84 C-terminal" evidence="7">
    <location>
        <begin position="295"/>
        <end position="499"/>
    </location>
</feature>
<evidence type="ECO:0000256" key="2">
    <source>
        <dbReference type="ARBA" id="ARBA00022448"/>
    </source>
</evidence>
<keyword evidence="4" id="KW-0653">Protein transport</keyword>
<dbReference type="InterPro" id="IPR042560">
    <property type="entry name" value="Exo84_C_2"/>
</dbReference>
<dbReference type="GO" id="GO:0006887">
    <property type="term" value="P:exocytosis"/>
    <property type="evidence" value="ECO:0007669"/>
    <property type="project" value="UniProtKB-KW"/>
</dbReference>
<sequence>MAELNIEKFSSNDFNVDRYVRELARSCVGGEELQQQKDNIKTLAEDTARALKKNVYKNYMQFIETASEISHLEAEMYKLSHLLSEQRTVLTTLSHISILGNDNTISQECLENHDVEAEEAEEQRKDKLNLISEKVENCIDLLDSPDRILLHEGDLLEIDAEENSALQRMHAYLFNDCLMLTTWISNRRGPMRYKFQICYPISTLAVVNVRDLGNVKQAFKLLAFPDTRVFQCNSISGKKDWLEKFDLAKKTFIEKENLKQKKKESQEKPKQESLDSPSQSIEEIMSPQYTPLPDWLADVTEELDVLIVERHFQRTYDLMSAAQKELTKEEYKRHPLNSDILKKIEQKQKVLIEILLKELDVTHNWSPRGGLQSTRHPVLILNKFNMTSQACELFLAICSHTVRVHIKGVQLEGSINTYVSQVGEVFFCSLSDILTEFTALFPKNKISAFIVWASAQLRLLMSQIIKQVFTPQCALESILESVQTLRDQCLLFCEFGLDLRFQLNSSLRTPVIKALREYKNKIVDSMKAKVIDDKWTPVNMHTKAGVNKFLIQMENLGLILAKYIINETWVDLSSSTIWFAQSVITIQKVGLKLVTNNMMDVLDECIYAIFNSRLMLSLGNDSSYAQKNFKFLLDTVMPLMLRSYKEEVGYENEKLVVLAKKFGAQCGYGAANIGDQELDVLSEV</sequence>
<comment type="caution">
    <text evidence="8">The sequence shown here is derived from an EMBL/GenBank/DDBJ whole genome shotgun (WGS) entry which is preliminary data.</text>
</comment>
<dbReference type="Gene3D" id="2.30.29.30">
    <property type="entry name" value="Pleckstrin-homology domain (PH domain)/Phosphotyrosine-binding domain (PTB)"/>
    <property type="match status" value="1"/>
</dbReference>
<dbReference type="CDD" id="cd01226">
    <property type="entry name" value="PH_RalBD_exo84"/>
    <property type="match status" value="1"/>
</dbReference>
<dbReference type="InterPro" id="IPR016159">
    <property type="entry name" value="Cullin_repeat-like_dom_sf"/>
</dbReference>
<protein>
    <submittedName>
        <fullName evidence="8">Exocyst complex component 8</fullName>
    </submittedName>
</protein>
<dbReference type="PANTHER" id="PTHR21426">
    <property type="entry name" value="EXOCYST COMPLEX COMPONENT 8"/>
    <property type="match status" value="1"/>
</dbReference>
<dbReference type="OrthoDB" id="642193at2759"/>
<gene>
    <name evidence="8" type="primary">exoc8</name>
    <name evidence="8" type="ORF">EVAR_11237_1</name>
</gene>
<dbReference type="PANTHER" id="PTHR21426:SF12">
    <property type="entry name" value="EXOCYST COMPLEX COMPONENT 8"/>
    <property type="match status" value="1"/>
</dbReference>
<feature type="compositionally biased region" description="Basic and acidic residues" evidence="6">
    <location>
        <begin position="258"/>
        <end position="273"/>
    </location>
</feature>
<reference evidence="8 9" key="1">
    <citation type="journal article" date="2019" name="Commun. Biol.">
        <title>The bagworm genome reveals a unique fibroin gene that provides high tensile strength.</title>
        <authorList>
            <person name="Kono N."/>
            <person name="Nakamura H."/>
            <person name="Ohtoshi R."/>
            <person name="Tomita M."/>
            <person name="Numata K."/>
            <person name="Arakawa K."/>
        </authorList>
    </citation>
    <scope>NUCLEOTIDE SEQUENCE [LARGE SCALE GENOMIC DNA]</scope>
</reference>
<accession>A0A4C1UMA8</accession>
<organism evidence="8 9">
    <name type="scientific">Eumeta variegata</name>
    <name type="common">Bagworm moth</name>
    <name type="synonym">Eumeta japonica</name>
    <dbReference type="NCBI Taxonomy" id="151549"/>
    <lineage>
        <taxon>Eukaryota</taxon>
        <taxon>Metazoa</taxon>
        <taxon>Ecdysozoa</taxon>
        <taxon>Arthropoda</taxon>
        <taxon>Hexapoda</taxon>
        <taxon>Insecta</taxon>
        <taxon>Pterygota</taxon>
        <taxon>Neoptera</taxon>
        <taxon>Endopterygota</taxon>
        <taxon>Lepidoptera</taxon>
        <taxon>Glossata</taxon>
        <taxon>Ditrysia</taxon>
        <taxon>Tineoidea</taxon>
        <taxon>Psychidae</taxon>
        <taxon>Oiketicinae</taxon>
        <taxon>Eumeta</taxon>
    </lineage>
</organism>
<keyword evidence="2" id="KW-0813">Transport</keyword>
<dbReference type="GO" id="GO:0015031">
    <property type="term" value="P:protein transport"/>
    <property type="evidence" value="ECO:0007669"/>
    <property type="project" value="UniProtKB-KW"/>
</dbReference>
<dbReference type="InterPro" id="IPR042561">
    <property type="entry name" value="Exo84_C_1"/>
</dbReference>
<evidence type="ECO:0000256" key="3">
    <source>
        <dbReference type="ARBA" id="ARBA00022483"/>
    </source>
</evidence>
<comment type="similarity">
    <text evidence="1">Belongs to the EXO84 family.</text>
</comment>
<evidence type="ECO:0000256" key="5">
    <source>
        <dbReference type="SAM" id="Coils"/>
    </source>
</evidence>
<keyword evidence="3" id="KW-0268">Exocytosis</keyword>
<dbReference type="AlphaFoldDB" id="A0A4C1UMA8"/>
<dbReference type="InterPro" id="IPR032403">
    <property type="entry name" value="Exo84_C"/>
</dbReference>
<dbReference type="EMBL" id="BGZK01000188">
    <property type="protein sequence ID" value="GBP27004.1"/>
    <property type="molecule type" value="Genomic_DNA"/>
</dbReference>
<evidence type="ECO:0000259" key="7">
    <source>
        <dbReference type="Pfam" id="PF16528"/>
    </source>
</evidence>
<dbReference type="GO" id="GO:0006893">
    <property type="term" value="P:Golgi to plasma membrane transport"/>
    <property type="evidence" value="ECO:0007669"/>
    <property type="project" value="TreeGrafter"/>
</dbReference>
<dbReference type="InterPro" id="IPR033961">
    <property type="entry name" value="Exo84"/>
</dbReference>
<evidence type="ECO:0000256" key="6">
    <source>
        <dbReference type="SAM" id="MobiDB-lite"/>
    </source>
</evidence>
<dbReference type="Gene3D" id="1.20.58.1220">
    <property type="entry name" value="Exo84p, C-terminal helical domain"/>
    <property type="match status" value="1"/>
</dbReference>
<evidence type="ECO:0000256" key="1">
    <source>
        <dbReference type="ARBA" id="ARBA00007210"/>
    </source>
</evidence>